<organism evidence="2">
    <name type="scientific">human gut metagenome</name>
    <dbReference type="NCBI Taxonomy" id="408170"/>
    <lineage>
        <taxon>unclassified sequences</taxon>
        <taxon>metagenomes</taxon>
        <taxon>organismal metagenomes</taxon>
    </lineage>
</organism>
<sequence length="98" mass="11019">IVSAVYDYLDSGSAAAAYLKTCMLAADHDILYVPDGVPAAKKYGSWDYAYHDVAIVYAKHPYWIVCMTDQGDENVDFPEEPTQAMQTLGQLVYEYWNP</sequence>
<gene>
    <name evidence="2" type="ORF">OBE_06661</name>
</gene>
<protein>
    <recommendedName>
        <fullName evidence="1">Beta-lactamase class A catalytic domain-containing protein</fullName>
    </recommendedName>
</protein>
<comment type="caution">
    <text evidence="2">The sequence shown here is derived from an EMBL/GenBank/DDBJ whole genome shotgun (WGS) entry which is preliminary data.</text>
</comment>
<reference evidence="2" key="1">
    <citation type="journal article" date="2013" name="Environ. Microbiol.">
        <title>Microbiota from the distal guts of lean and obese adolescents exhibit partial functional redundancy besides clear differences in community structure.</title>
        <authorList>
            <person name="Ferrer M."/>
            <person name="Ruiz A."/>
            <person name="Lanza F."/>
            <person name="Haange S.B."/>
            <person name="Oberbach A."/>
            <person name="Till H."/>
            <person name="Bargiela R."/>
            <person name="Campoy C."/>
            <person name="Segura M.T."/>
            <person name="Richter M."/>
            <person name="von Bergen M."/>
            <person name="Seifert J."/>
            <person name="Suarez A."/>
        </authorList>
    </citation>
    <scope>NUCLEOTIDE SEQUENCE</scope>
</reference>
<dbReference type="Gene3D" id="3.40.710.10">
    <property type="entry name" value="DD-peptidase/beta-lactamase superfamily"/>
    <property type="match status" value="1"/>
</dbReference>
<dbReference type="GO" id="GO:0008800">
    <property type="term" value="F:beta-lactamase activity"/>
    <property type="evidence" value="ECO:0007669"/>
    <property type="project" value="InterPro"/>
</dbReference>
<dbReference type="InterPro" id="IPR012338">
    <property type="entry name" value="Beta-lactam/transpept-like"/>
</dbReference>
<accession>K1U0H2</accession>
<feature type="non-terminal residue" evidence="2">
    <location>
        <position position="1"/>
    </location>
</feature>
<evidence type="ECO:0000259" key="1">
    <source>
        <dbReference type="Pfam" id="PF13354"/>
    </source>
</evidence>
<dbReference type="Pfam" id="PF13354">
    <property type="entry name" value="Beta-lactamase2"/>
    <property type="match status" value="1"/>
</dbReference>
<proteinExistence type="predicted"/>
<name>K1U0H2_9ZZZZ</name>
<dbReference type="AlphaFoldDB" id="K1U0H2"/>
<dbReference type="InterPro" id="IPR045155">
    <property type="entry name" value="Beta-lactam_cat"/>
</dbReference>
<evidence type="ECO:0000313" key="2">
    <source>
        <dbReference type="EMBL" id="EKC64991.1"/>
    </source>
</evidence>
<feature type="domain" description="Beta-lactamase class A catalytic" evidence="1">
    <location>
        <begin position="32"/>
        <end position="68"/>
    </location>
</feature>
<dbReference type="EMBL" id="AJWZ01004595">
    <property type="protein sequence ID" value="EKC64991.1"/>
    <property type="molecule type" value="Genomic_DNA"/>
</dbReference>
<dbReference type="GO" id="GO:0030655">
    <property type="term" value="P:beta-lactam antibiotic catabolic process"/>
    <property type="evidence" value="ECO:0007669"/>
    <property type="project" value="InterPro"/>
</dbReference>
<dbReference type="SUPFAM" id="SSF56601">
    <property type="entry name" value="beta-lactamase/transpeptidase-like"/>
    <property type="match status" value="1"/>
</dbReference>